<feature type="non-terminal residue" evidence="1">
    <location>
        <position position="71"/>
    </location>
</feature>
<evidence type="ECO:0000313" key="1">
    <source>
        <dbReference type="EMBL" id="CAJ1883610.1"/>
    </source>
</evidence>
<dbReference type="AlphaFoldDB" id="A0AA86SDI8"/>
<dbReference type="EMBL" id="OY731398">
    <property type="protein sequence ID" value="CAJ1883610.1"/>
    <property type="molecule type" value="Genomic_DNA"/>
</dbReference>
<protein>
    <submittedName>
        <fullName evidence="1">Uncharacterized protein</fullName>
    </submittedName>
</protein>
<sequence length="71" mass="8078">MSSSQNDDKMDSIIQLLKNQRAFQEEMRTRIANLEARVMGHNGVEGNATNNSTLQTFTRTSMKLDMPRFNG</sequence>
<dbReference type="Gramene" id="rna-AYBTSS11_LOCUS2746">
    <property type="protein sequence ID" value="CAJ1883610.1"/>
    <property type="gene ID" value="gene-AYBTSS11_LOCUS2746"/>
</dbReference>
<gene>
    <name evidence="1" type="ORF">AYBTSS11_LOCUS2746</name>
</gene>
<accession>A0AA86SDI8</accession>
<dbReference type="Proteomes" id="UP001189624">
    <property type="component" value="Chromosome 1"/>
</dbReference>
<keyword evidence="2" id="KW-1185">Reference proteome</keyword>
<reference evidence="1" key="1">
    <citation type="submission" date="2023-10" db="EMBL/GenBank/DDBJ databases">
        <authorList>
            <person name="Domelevo Entfellner J.-B."/>
        </authorList>
    </citation>
    <scope>NUCLEOTIDE SEQUENCE</scope>
</reference>
<evidence type="ECO:0000313" key="2">
    <source>
        <dbReference type="Proteomes" id="UP001189624"/>
    </source>
</evidence>
<name>A0AA86SDI8_9FABA</name>
<proteinExistence type="predicted"/>
<organism evidence="1 2">
    <name type="scientific">Sphenostylis stenocarpa</name>
    <dbReference type="NCBI Taxonomy" id="92480"/>
    <lineage>
        <taxon>Eukaryota</taxon>
        <taxon>Viridiplantae</taxon>
        <taxon>Streptophyta</taxon>
        <taxon>Embryophyta</taxon>
        <taxon>Tracheophyta</taxon>
        <taxon>Spermatophyta</taxon>
        <taxon>Magnoliopsida</taxon>
        <taxon>eudicotyledons</taxon>
        <taxon>Gunneridae</taxon>
        <taxon>Pentapetalae</taxon>
        <taxon>rosids</taxon>
        <taxon>fabids</taxon>
        <taxon>Fabales</taxon>
        <taxon>Fabaceae</taxon>
        <taxon>Papilionoideae</taxon>
        <taxon>50 kb inversion clade</taxon>
        <taxon>NPAAA clade</taxon>
        <taxon>indigoferoid/millettioid clade</taxon>
        <taxon>Phaseoleae</taxon>
        <taxon>Sphenostylis</taxon>
    </lineage>
</organism>